<keyword evidence="1" id="KW-1133">Transmembrane helix</keyword>
<sequence length="182" mass="19311">MHLLEVSLGAVVSRLYSLCGFAWACLALVAAAATALGLWAVRVAGSKFIHPPTPTSPVPEVGSACVVNSAAAEAAIIAKARFTAYYSAAAAGSFHIEDDDVDEEEEDEDEDVSNVGLRVRAPRDGGWGMDWIAVMTREDLGWHRYQDMTALNGSVVKLWDARHGGLTATHGGCLRRRSAGGV</sequence>
<dbReference type="EMBL" id="HG996471">
    <property type="protein sequence ID" value="CAG1848103.1"/>
    <property type="molecule type" value="Genomic_DNA"/>
</dbReference>
<name>A0A804JMZ9_MUSAM</name>
<protein>
    <submittedName>
        <fullName evidence="2">(wild Malaysian banana) hypothetical protein</fullName>
    </submittedName>
</protein>
<dbReference type="EnsemblPlants" id="Ma06_t32740.1">
    <property type="protein sequence ID" value="Ma06_p32740.1"/>
    <property type="gene ID" value="Ma06_g32740"/>
</dbReference>
<keyword evidence="4" id="KW-1185">Reference proteome</keyword>
<gene>
    <name evidence="2" type="ORF">GSMUA_178980.1</name>
</gene>
<keyword evidence="1" id="KW-0812">Transmembrane</keyword>
<dbReference type="InParanoid" id="A0A804JMZ9"/>
<evidence type="ECO:0000313" key="2">
    <source>
        <dbReference type="EMBL" id="CAG1848103.1"/>
    </source>
</evidence>
<dbReference type="AlphaFoldDB" id="A0A804JMZ9"/>
<feature type="transmembrane region" description="Helical" evidence="1">
    <location>
        <begin position="20"/>
        <end position="41"/>
    </location>
</feature>
<accession>A0A804JMZ9</accession>
<proteinExistence type="predicted"/>
<reference evidence="2" key="1">
    <citation type="submission" date="2021-03" db="EMBL/GenBank/DDBJ databases">
        <authorList>
            <consortium name="Genoscope - CEA"/>
            <person name="William W."/>
        </authorList>
    </citation>
    <scope>NUCLEOTIDE SEQUENCE</scope>
    <source>
        <strain evidence="2">Doubled-haploid Pahang</strain>
    </source>
</reference>
<dbReference type="PANTHER" id="PTHR36369:SF1">
    <property type="entry name" value="TRANSMEMBRANE PROTEIN"/>
    <property type="match status" value="1"/>
</dbReference>
<evidence type="ECO:0000313" key="4">
    <source>
        <dbReference type="Proteomes" id="UP000012960"/>
    </source>
</evidence>
<reference evidence="3" key="2">
    <citation type="submission" date="2021-05" db="UniProtKB">
        <authorList>
            <consortium name="EnsemblPlants"/>
        </authorList>
    </citation>
    <scope>IDENTIFICATION</scope>
    <source>
        <strain evidence="3">subsp. malaccensis</strain>
    </source>
</reference>
<evidence type="ECO:0000256" key="1">
    <source>
        <dbReference type="SAM" id="Phobius"/>
    </source>
</evidence>
<dbReference type="Proteomes" id="UP000012960">
    <property type="component" value="Unplaced"/>
</dbReference>
<organism evidence="3 4">
    <name type="scientific">Musa acuminata subsp. malaccensis</name>
    <name type="common">Wild banana</name>
    <name type="synonym">Musa malaccensis</name>
    <dbReference type="NCBI Taxonomy" id="214687"/>
    <lineage>
        <taxon>Eukaryota</taxon>
        <taxon>Viridiplantae</taxon>
        <taxon>Streptophyta</taxon>
        <taxon>Embryophyta</taxon>
        <taxon>Tracheophyta</taxon>
        <taxon>Spermatophyta</taxon>
        <taxon>Magnoliopsida</taxon>
        <taxon>Liliopsida</taxon>
        <taxon>Zingiberales</taxon>
        <taxon>Musaceae</taxon>
        <taxon>Musa</taxon>
    </lineage>
</organism>
<dbReference type="PANTHER" id="PTHR36369">
    <property type="entry name" value="TRANSMEMBRANE PROTEIN"/>
    <property type="match status" value="1"/>
</dbReference>
<dbReference type="Gramene" id="Ma06_t32740.1">
    <property type="protein sequence ID" value="Ma06_p32740.1"/>
    <property type="gene ID" value="Ma06_g32740"/>
</dbReference>
<keyword evidence="1" id="KW-0472">Membrane</keyword>
<evidence type="ECO:0000313" key="3">
    <source>
        <dbReference type="EnsemblPlants" id="Ma06_p32740.1"/>
    </source>
</evidence>